<accession>A0A1Y2G575</accession>
<dbReference type="AlphaFoldDB" id="A0A1Y2G575"/>
<dbReference type="GeneID" id="33567994"/>
<evidence type="ECO:0000313" key="2">
    <source>
        <dbReference type="Proteomes" id="UP000193648"/>
    </source>
</evidence>
<protein>
    <recommendedName>
        <fullName evidence="3">F-box domain-containing protein</fullName>
    </recommendedName>
</protein>
<sequence length="644" mass="73208">MSFSLKNNPIEIPELLHVIGCHLSTRDQKACMLVSRAWCSFFRAFYWHHLIYIRQSGIPYLEKYGHLVRHLTAYTANDIDLITLSGSCHLVQRLDLDLRFTASINGLEILTSNMPHVQELRLWVDRGIELKHMVAITQWKRLRTLRIGHNGSVGTSCDITLLLKVLQECPTLTCLQLDRVHASRVQIPTLPQRLSGEAVIVGTPEIPTGISTTTSAEVTQEVVAAGRAEEGNASMPRPTRAAKWLHWIRIKRSTGKRVTTASKSKEPWRKFTVLKPYTIRPGKIPMGLLQLTPDASILHPRLTRLQFTGVWIDESLRDIPVSLLFEKSPSLQDLNIAFRMLPYYVNQILDAITNHCHELQTLAIGHLQSNRDTKPSIYRFFRQHRPNLMQLTLESCEAMDDVLALIPTATVAGLRRVCFDTSIYSHGAFHRFMARAASLQSLSWTSEAERYEGTGGPEEAERKLDCYLEPWACYETIRSVEQKRCIDGSSCFAAFSERLAKMKRLVCLSMSIEDLLLLVAAMLGLDKKSLDCSVLQRSHKSCVSIRDHSEDDDDSDMKAWSSLRSVQELVLGPIRVDRMTRMLLTDQLDATKVRMVIEAFPKLRKLRYQGRIFPLDDDARKALESLSDRSIMVVHVSQLPSYTF</sequence>
<dbReference type="RefSeq" id="XP_021875252.1">
    <property type="nucleotide sequence ID" value="XM_022026151.1"/>
</dbReference>
<keyword evidence="2" id="KW-1185">Reference proteome</keyword>
<dbReference type="InterPro" id="IPR032675">
    <property type="entry name" value="LRR_dom_sf"/>
</dbReference>
<comment type="caution">
    <text evidence="1">The sequence shown here is derived from an EMBL/GenBank/DDBJ whole genome shotgun (WGS) entry which is preliminary data.</text>
</comment>
<dbReference type="Proteomes" id="UP000193648">
    <property type="component" value="Unassembled WGS sequence"/>
</dbReference>
<evidence type="ECO:0000313" key="1">
    <source>
        <dbReference type="EMBL" id="ORY94309.1"/>
    </source>
</evidence>
<organism evidence="1 2">
    <name type="scientific">Lobosporangium transversale</name>
    <dbReference type="NCBI Taxonomy" id="64571"/>
    <lineage>
        <taxon>Eukaryota</taxon>
        <taxon>Fungi</taxon>
        <taxon>Fungi incertae sedis</taxon>
        <taxon>Mucoromycota</taxon>
        <taxon>Mortierellomycotina</taxon>
        <taxon>Mortierellomycetes</taxon>
        <taxon>Mortierellales</taxon>
        <taxon>Mortierellaceae</taxon>
        <taxon>Lobosporangium</taxon>
    </lineage>
</organism>
<dbReference type="SUPFAM" id="SSF52047">
    <property type="entry name" value="RNI-like"/>
    <property type="match status" value="1"/>
</dbReference>
<gene>
    <name evidence="1" type="ORF">BCR41DRAFT_365382</name>
</gene>
<dbReference type="InParanoid" id="A0A1Y2G575"/>
<proteinExistence type="predicted"/>
<reference evidence="1 2" key="1">
    <citation type="submission" date="2016-07" db="EMBL/GenBank/DDBJ databases">
        <title>Pervasive Adenine N6-methylation of Active Genes in Fungi.</title>
        <authorList>
            <consortium name="DOE Joint Genome Institute"/>
            <person name="Mondo S.J."/>
            <person name="Dannebaum R.O."/>
            <person name="Kuo R.C."/>
            <person name="Labutti K."/>
            <person name="Haridas S."/>
            <person name="Kuo A."/>
            <person name="Salamov A."/>
            <person name="Ahrendt S.R."/>
            <person name="Lipzen A."/>
            <person name="Sullivan W."/>
            <person name="Andreopoulos W.B."/>
            <person name="Clum A."/>
            <person name="Lindquist E."/>
            <person name="Daum C."/>
            <person name="Ramamoorthy G.K."/>
            <person name="Gryganskyi A."/>
            <person name="Culley D."/>
            <person name="Magnuson J.K."/>
            <person name="James T.Y."/>
            <person name="O'Malley M.A."/>
            <person name="Stajich J.E."/>
            <person name="Spatafora J.W."/>
            <person name="Visel A."/>
            <person name="Grigoriev I.V."/>
        </authorList>
    </citation>
    <scope>NUCLEOTIDE SEQUENCE [LARGE SCALE GENOMIC DNA]</scope>
    <source>
        <strain evidence="1 2">NRRL 3116</strain>
    </source>
</reference>
<dbReference type="EMBL" id="MCFF01000089">
    <property type="protein sequence ID" value="ORY94309.1"/>
    <property type="molecule type" value="Genomic_DNA"/>
</dbReference>
<evidence type="ECO:0008006" key="3">
    <source>
        <dbReference type="Google" id="ProtNLM"/>
    </source>
</evidence>
<dbReference type="Gene3D" id="3.80.10.10">
    <property type="entry name" value="Ribonuclease Inhibitor"/>
    <property type="match status" value="2"/>
</dbReference>
<name>A0A1Y2G575_9FUNG</name>
<dbReference type="OrthoDB" id="2422696at2759"/>